<feature type="transmembrane region" description="Helical" evidence="1">
    <location>
        <begin position="21"/>
        <end position="41"/>
    </location>
</feature>
<dbReference type="EMBL" id="BARU01021968">
    <property type="protein sequence ID" value="GAH51410.1"/>
    <property type="molecule type" value="Genomic_DNA"/>
</dbReference>
<dbReference type="AlphaFoldDB" id="X1H2S2"/>
<evidence type="ECO:0000256" key="1">
    <source>
        <dbReference type="SAM" id="Phobius"/>
    </source>
</evidence>
<proteinExistence type="predicted"/>
<comment type="caution">
    <text evidence="2">The sequence shown here is derived from an EMBL/GenBank/DDBJ whole genome shotgun (WGS) entry which is preliminary data.</text>
</comment>
<feature type="transmembrane region" description="Helical" evidence="1">
    <location>
        <begin position="47"/>
        <end position="67"/>
    </location>
</feature>
<keyword evidence="1" id="KW-1133">Transmembrane helix</keyword>
<organism evidence="2">
    <name type="scientific">marine sediment metagenome</name>
    <dbReference type="NCBI Taxonomy" id="412755"/>
    <lineage>
        <taxon>unclassified sequences</taxon>
        <taxon>metagenomes</taxon>
        <taxon>ecological metagenomes</taxon>
    </lineage>
</organism>
<accession>X1H2S2</accession>
<name>X1H2S2_9ZZZZ</name>
<sequence>MWSFIQPAEGFLKQLIVGSRYLIAVLPIYLLTYAEVVNRVFTNIKNSIKTFIFILVIPGLVFSTYLINAHHQGYLKQQLYYRDILYANTPDDAFIVCNSEAKELLQRIWGNRKWVSFINPDLMKYLKSVDEFYIVAFLRKDKPQEFMTDKKRKNALVKKYGAEFVKEVKAPYKLQIYKVGL</sequence>
<gene>
    <name evidence="2" type="ORF">S03H2_35872</name>
</gene>
<keyword evidence="1" id="KW-0472">Membrane</keyword>
<protein>
    <submittedName>
        <fullName evidence="2">Uncharacterized protein</fullName>
    </submittedName>
</protein>
<keyword evidence="1" id="KW-0812">Transmembrane</keyword>
<reference evidence="2" key="1">
    <citation type="journal article" date="2014" name="Front. Microbiol.">
        <title>High frequency of phylogenetically diverse reductive dehalogenase-homologous genes in deep subseafloor sedimentary metagenomes.</title>
        <authorList>
            <person name="Kawai M."/>
            <person name="Futagami T."/>
            <person name="Toyoda A."/>
            <person name="Takaki Y."/>
            <person name="Nishi S."/>
            <person name="Hori S."/>
            <person name="Arai W."/>
            <person name="Tsubouchi T."/>
            <person name="Morono Y."/>
            <person name="Uchiyama I."/>
            <person name="Ito T."/>
            <person name="Fujiyama A."/>
            <person name="Inagaki F."/>
            <person name="Takami H."/>
        </authorList>
    </citation>
    <scope>NUCLEOTIDE SEQUENCE</scope>
    <source>
        <strain evidence="2">Expedition CK06-06</strain>
    </source>
</reference>
<evidence type="ECO:0000313" key="2">
    <source>
        <dbReference type="EMBL" id="GAH51410.1"/>
    </source>
</evidence>